<feature type="transmembrane region" description="Helical" evidence="7">
    <location>
        <begin position="495"/>
        <end position="518"/>
    </location>
</feature>
<dbReference type="PANTHER" id="PTHR19432">
    <property type="entry name" value="SUGAR TRANSPORTER"/>
    <property type="match status" value="1"/>
</dbReference>
<dbReference type="GeneID" id="111133268"/>
<protein>
    <submittedName>
        <fullName evidence="9">Solute carrier family 45 member 3-like isoform X1</fullName>
    </submittedName>
</protein>
<feature type="transmembrane region" description="Helical" evidence="7">
    <location>
        <begin position="332"/>
        <end position="353"/>
    </location>
</feature>
<evidence type="ECO:0000256" key="1">
    <source>
        <dbReference type="ARBA" id="ARBA00004141"/>
    </source>
</evidence>
<feature type="region of interest" description="Disordered" evidence="6">
    <location>
        <begin position="301"/>
        <end position="325"/>
    </location>
</feature>
<proteinExistence type="predicted"/>
<dbReference type="SUPFAM" id="SSF103473">
    <property type="entry name" value="MFS general substrate transporter"/>
    <property type="match status" value="1"/>
</dbReference>
<reference evidence="9" key="2">
    <citation type="submission" date="2025-08" db="UniProtKB">
        <authorList>
            <consortium name="RefSeq"/>
        </authorList>
    </citation>
    <scope>IDENTIFICATION</scope>
    <source>
        <tissue evidence="9">Whole sample</tissue>
    </source>
</reference>
<name>A0A8B8EAN6_CRAVI</name>
<organism evidence="8 9">
    <name type="scientific">Crassostrea virginica</name>
    <name type="common">Eastern oyster</name>
    <dbReference type="NCBI Taxonomy" id="6565"/>
    <lineage>
        <taxon>Eukaryota</taxon>
        <taxon>Metazoa</taxon>
        <taxon>Spiralia</taxon>
        <taxon>Lophotrochozoa</taxon>
        <taxon>Mollusca</taxon>
        <taxon>Bivalvia</taxon>
        <taxon>Autobranchia</taxon>
        <taxon>Pteriomorphia</taxon>
        <taxon>Ostreida</taxon>
        <taxon>Ostreoidea</taxon>
        <taxon>Ostreidae</taxon>
        <taxon>Crassostrea</taxon>
    </lineage>
</organism>
<dbReference type="KEGG" id="cvn:111133268"/>
<evidence type="ECO:0000256" key="2">
    <source>
        <dbReference type="ARBA" id="ARBA00022448"/>
    </source>
</evidence>
<feature type="transmembrane region" description="Helical" evidence="7">
    <location>
        <begin position="65"/>
        <end position="87"/>
    </location>
</feature>
<feature type="transmembrane region" description="Helical" evidence="7">
    <location>
        <begin position="568"/>
        <end position="590"/>
    </location>
</feature>
<dbReference type="RefSeq" id="XP_022337190.1">
    <property type="nucleotide sequence ID" value="XM_022481482.1"/>
</dbReference>
<feature type="transmembrane region" description="Helical" evidence="7">
    <location>
        <begin position="133"/>
        <end position="151"/>
    </location>
</feature>
<evidence type="ECO:0000256" key="5">
    <source>
        <dbReference type="ARBA" id="ARBA00023136"/>
    </source>
</evidence>
<keyword evidence="2" id="KW-0813">Transport</keyword>
<comment type="subcellular location">
    <subcellularLocation>
        <location evidence="1">Membrane</location>
        <topology evidence="1">Multi-pass membrane protein</topology>
    </subcellularLocation>
</comment>
<evidence type="ECO:0000256" key="6">
    <source>
        <dbReference type="SAM" id="MobiDB-lite"/>
    </source>
</evidence>
<dbReference type="PANTHER" id="PTHR19432:SF37">
    <property type="entry name" value="SOLUTE CARRIER FAMILY 45 MEMBER 3"/>
    <property type="match status" value="1"/>
</dbReference>
<dbReference type="Proteomes" id="UP000694844">
    <property type="component" value="Chromosome 1"/>
</dbReference>
<dbReference type="GO" id="GO:0016020">
    <property type="term" value="C:membrane"/>
    <property type="evidence" value="ECO:0007669"/>
    <property type="project" value="UniProtKB-SubCell"/>
</dbReference>
<feature type="transmembrane region" description="Helical" evidence="7">
    <location>
        <begin position="539"/>
        <end position="562"/>
    </location>
</feature>
<keyword evidence="5 7" id="KW-0472">Membrane</keyword>
<accession>A0A8B8EAN6</accession>
<evidence type="ECO:0000313" key="8">
    <source>
        <dbReference type="Proteomes" id="UP000694844"/>
    </source>
</evidence>
<keyword evidence="3 7" id="KW-0812">Transmembrane</keyword>
<sequence>MDFTDVTPLKYRSSVQYSALPEVTDDNGKDHDHFLQEVIYHDDPEPRPDPVVMTTGKSLSLLQIILLNAVVCGVEICACAGFTYIPPMLLKAGYTEENMSIILGMGPLLGFIFVPIIGRASDNCLNPWGRRRPFIVGISSILVVALITIPYSDWISLSLFGPGTMSKTGALLLLTVGVVLLDFTSQACLTPCEALLSDASKDTNQQERVFMVYSQMVSLGGFLGYLITALDWNTTTIGTLIGGQERTVFTMLVFLFLFLLFVTVAVAQEEPQIAAKNSPNPEIKPLEVSPTTVVFPAPAMESGYESSDSDEATLPNVLRKPRSRSRRHKKKFRPLMLLCMPFVFILKRFRIFYLVQFYGRLAFSAIQDKLPESIKLLLDVPYVLRKLAVANFCSWTAVMGFNLFFTDFVGQAVYEGNPNAEENSYLRARYDEGVRMGSWGLLFHCITSAIYAFFVENLVERVGIRRTYAAGMMTFTGSMVGMVMFRNIYFVNTMAALTGFGYATLTTIPFIIVTQYHAEKEIYFRTENGRNNYRGIGTDIATLDSAYFLSQVILSGMMGYVVHVTGTVLSYMITAGVMGVLSCFFIQSIVTSREEMLGLSKPSNSIINI</sequence>
<feature type="transmembrane region" description="Helical" evidence="7">
    <location>
        <begin position="436"/>
        <end position="455"/>
    </location>
</feature>
<feature type="transmembrane region" description="Helical" evidence="7">
    <location>
        <begin position="210"/>
        <end position="228"/>
    </location>
</feature>
<feature type="transmembrane region" description="Helical" evidence="7">
    <location>
        <begin position="171"/>
        <end position="189"/>
    </location>
</feature>
<dbReference type="Gene3D" id="1.20.1250.20">
    <property type="entry name" value="MFS general substrate transporter like domains"/>
    <property type="match status" value="2"/>
</dbReference>
<dbReference type="AlphaFoldDB" id="A0A8B8EAN6"/>
<evidence type="ECO:0000313" key="9">
    <source>
        <dbReference type="RefSeq" id="XP_022337190.1"/>
    </source>
</evidence>
<reference evidence="8" key="1">
    <citation type="submission" date="2024-06" db="UniProtKB">
        <authorList>
            <consortium name="RefSeq"/>
        </authorList>
    </citation>
    <scope>NUCLEOTIDE SEQUENCE [LARGE SCALE GENOMIC DNA]</scope>
</reference>
<dbReference type="Pfam" id="PF13347">
    <property type="entry name" value="MFS_2"/>
    <property type="match status" value="1"/>
</dbReference>
<dbReference type="GO" id="GO:0008506">
    <property type="term" value="F:sucrose:proton symporter activity"/>
    <property type="evidence" value="ECO:0007669"/>
    <property type="project" value="TreeGrafter"/>
</dbReference>
<evidence type="ECO:0000256" key="3">
    <source>
        <dbReference type="ARBA" id="ARBA00022692"/>
    </source>
</evidence>
<keyword evidence="8" id="KW-1185">Reference proteome</keyword>
<evidence type="ECO:0000256" key="7">
    <source>
        <dbReference type="SAM" id="Phobius"/>
    </source>
</evidence>
<feature type="transmembrane region" description="Helical" evidence="7">
    <location>
        <begin position="467"/>
        <end position="489"/>
    </location>
</feature>
<dbReference type="OrthoDB" id="28755at2759"/>
<dbReference type="InterPro" id="IPR036259">
    <property type="entry name" value="MFS_trans_sf"/>
</dbReference>
<feature type="transmembrane region" description="Helical" evidence="7">
    <location>
        <begin position="248"/>
        <end position="267"/>
    </location>
</feature>
<keyword evidence="4 7" id="KW-1133">Transmembrane helix</keyword>
<gene>
    <name evidence="9" type="primary">LOC111133268</name>
</gene>
<feature type="transmembrane region" description="Helical" evidence="7">
    <location>
        <begin position="99"/>
        <end position="121"/>
    </location>
</feature>
<evidence type="ECO:0000256" key="4">
    <source>
        <dbReference type="ARBA" id="ARBA00022989"/>
    </source>
</evidence>